<protein>
    <recommendedName>
        <fullName evidence="2">Alcohol dehydrogenase-like N-terminal domain-containing protein</fullName>
    </recommendedName>
</protein>
<dbReference type="RefSeq" id="WP_020738182.1">
    <property type="nucleotide sequence ID" value="NC_021658.1"/>
</dbReference>
<proteinExistence type="predicted"/>
<evidence type="ECO:0000256" key="1">
    <source>
        <dbReference type="SAM" id="MobiDB-lite"/>
    </source>
</evidence>
<accession>S4Y6S8</accession>
<dbReference type="InterPro" id="IPR052585">
    <property type="entry name" value="Lipid_raft_assoc_Zn_ADH"/>
</dbReference>
<feature type="domain" description="Alcohol dehydrogenase-like N-terminal" evidence="2">
    <location>
        <begin position="29"/>
        <end position="88"/>
    </location>
</feature>
<dbReference type="Gene3D" id="3.90.180.10">
    <property type="entry name" value="Medium-chain alcohol dehydrogenases, catalytic domain"/>
    <property type="match status" value="1"/>
</dbReference>
<dbReference type="eggNOG" id="COG0604">
    <property type="taxonomic scope" value="Bacteria"/>
</dbReference>
<dbReference type="PANTHER" id="PTHR43482">
    <property type="entry name" value="PROTEIN AST1-RELATED"/>
    <property type="match status" value="1"/>
</dbReference>
<dbReference type="SUPFAM" id="SSF50129">
    <property type="entry name" value="GroES-like"/>
    <property type="match status" value="1"/>
</dbReference>
<dbReference type="HOGENOM" id="CLU_1980114_0_0_7"/>
<dbReference type="PATRIC" id="fig|1254432.3.peg.7093"/>
<dbReference type="KEGG" id="scu:SCE1572_31380"/>
<dbReference type="PANTHER" id="PTHR43482:SF1">
    <property type="entry name" value="PROTEIN AST1-RELATED"/>
    <property type="match status" value="1"/>
</dbReference>
<sequence length="126" mass="13565">MPFISRSVTPWWRCSSRSDWRSETPSAPGPHQVRVRVIASSINPADVRARSPSLGPRRIERQLPLVLGYDVSGVVDAVGPGVSRGTSGCAPWRPPAGPRRRRCAASSAPRSCSITPRRTSGRPAGI</sequence>
<evidence type="ECO:0000313" key="3">
    <source>
        <dbReference type="EMBL" id="AGP38583.1"/>
    </source>
</evidence>
<name>S4Y6S8_SORCE</name>
<dbReference type="AlphaFoldDB" id="S4Y6S8"/>
<evidence type="ECO:0000313" key="4">
    <source>
        <dbReference type="Proteomes" id="UP000014803"/>
    </source>
</evidence>
<gene>
    <name evidence="3" type="ORF">SCE1572_31380</name>
</gene>
<dbReference type="InterPro" id="IPR011032">
    <property type="entry name" value="GroES-like_sf"/>
</dbReference>
<feature type="compositionally biased region" description="Low complexity" evidence="1">
    <location>
        <begin position="104"/>
        <end position="113"/>
    </location>
</feature>
<feature type="region of interest" description="Disordered" evidence="1">
    <location>
        <begin position="80"/>
        <end position="126"/>
    </location>
</feature>
<evidence type="ECO:0000259" key="2">
    <source>
        <dbReference type="Pfam" id="PF08240"/>
    </source>
</evidence>
<organism evidence="3 4">
    <name type="scientific">Sorangium cellulosum So0157-2</name>
    <dbReference type="NCBI Taxonomy" id="1254432"/>
    <lineage>
        <taxon>Bacteria</taxon>
        <taxon>Pseudomonadati</taxon>
        <taxon>Myxococcota</taxon>
        <taxon>Polyangia</taxon>
        <taxon>Polyangiales</taxon>
        <taxon>Polyangiaceae</taxon>
        <taxon>Sorangium</taxon>
    </lineage>
</organism>
<dbReference type="InterPro" id="IPR013154">
    <property type="entry name" value="ADH-like_N"/>
</dbReference>
<dbReference type="STRING" id="1254432.SCE1572_31380"/>
<dbReference type="EMBL" id="CP003969">
    <property type="protein sequence ID" value="AGP38583.1"/>
    <property type="molecule type" value="Genomic_DNA"/>
</dbReference>
<reference evidence="3 4" key="1">
    <citation type="journal article" date="2013" name="Sci. Rep.">
        <title>Extraordinary expansion of a Sorangium cellulosum genome from an alkaline milieu.</title>
        <authorList>
            <person name="Han K."/>
            <person name="Li Z.F."/>
            <person name="Peng R."/>
            <person name="Zhu L.P."/>
            <person name="Zhou T."/>
            <person name="Wang L.G."/>
            <person name="Li S.G."/>
            <person name="Zhang X.B."/>
            <person name="Hu W."/>
            <person name="Wu Z.H."/>
            <person name="Qin N."/>
            <person name="Li Y.Z."/>
        </authorList>
    </citation>
    <scope>NUCLEOTIDE SEQUENCE [LARGE SCALE GENOMIC DNA]</scope>
    <source>
        <strain evidence="3 4">So0157-2</strain>
    </source>
</reference>
<dbReference type="Pfam" id="PF08240">
    <property type="entry name" value="ADH_N"/>
    <property type="match status" value="1"/>
</dbReference>
<dbReference type="Proteomes" id="UP000014803">
    <property type="component" value="Chromosome"/>
</dbReference>